<evidence type="ECO:0000256" key="1">
    <source>
        <dbReference type="SAM" id="Phobius"/>
    </source>
</evidence>
<dbReference type="Pfam" id="PF23958">
    <property type="entry name" value="DUF7287"/>
    <property type="match status" value="1"/>
</dbReference>
<name>A0ABD5S993_9EURY</name>
<keyword evidence="1" id="KW-0472">Membrane</keyword>
<comment type="caution">
    <text evidence="2">The sequence shown here is derived from an EMBL/GenBank/DDBJ whole genome shotgun (WGS) entry which is preliminary data.</text>
</comment>
<dbReference type="InterPro" id="IPR056613">
    <property type="entry name" value="DUF7287"/>
</dbReference>
<protein>
    <recommendedName>
        <fullName evidence="4">Archaeal Type IV pilin N-terminal domain-containing protein</fullName>
    </recommendedName>
</protein>
<gene>
    <name evidence="2" type="ORF">ACFQEU_03815</name>
</gene>
<dbReference type="Proteomes" id="UP001596442">
    <property type="component" value="Unassembled WGS sequence"/>
</dbReference>
<proteinExistence type="predicted"/>
<keyword evidence="3" id="KW-1185">Reference proteome</keyword>
<dbReference type="EMBL" id="JBHSWW010000029">
    <property type="protein sequence ID" value="MFC6752597.1"/>
    <property type="molecule type" value="Genomic_DNA"/>
</dbReference>
<accession>A0ABD5S993</accession>
<feature type="transmembrane region" description="Helical" evidence="1">
    <location>
        <begin position="21"/>
        <end position="43"/>
    </location>
</feature>
<evidence type="ECO:0000313" key="3">
    <source>
        <dbReference type="Proteomes" id="UP001596442"/>
    </source>
</evidence>
<keyword evidence="1" id="KW-0812">Transmembrane</keyword>
<dbReference type="AlphaFoldDB" id="A0ABD5S993"/>
<sequence>MTPEQPNADRGRNRAQTQIDFAVGAGVFLVALAFVIAFVPALFEPFAATESASPIVSDRIAAATVDTLGASSAEGLHAPTEPGVLSPGCTVAFFTANTTLNGTLDCPFDAGDDPATLFGHDGDVQVIVHELDGSAPRDETELPGVDIATEAGTFENVTLSRASADPLGATDDTTVSGRIVSLDGQQYRLTVRVW</sequence>
<organism evidence="2 3">
    <name type="scientific">Halorubrum tibetense</name>
    <dbReference type="NCBI Taxonomy" id="175631"/>
    <lineage>
        <taxon>Archaea</taxon>
        <taxon>Methanobacteriati</taxon>
        <taxon>Methanobacteriota</taxon>
        <taxon>Stenosarchaea group</taxon>
        <taxon>Halobacteria</taxon>
        <taxon>Halobacteriales</taxon>
        <taxon>Haloferacaceae</taxon>
        <taxon>Halorubrum</taxon>
    </lineage>
</organism>
<evidence type="ECO:0008006" key="4">
    <source>
        <dbReference type="Google" id="ProtNLM"/>
    </source>
</evidence>
<dbReference type="RefSeq" id="WP_379779437.1">
    <property type="nucleotide sequence ID" value="NZ_JBHSWW010000029.1"/>
</dbReference>
<reference evidence="2 3" key="1">
    <citation type="journal article" date="2019" name="Int. J. Syst. Evol. Microbiol.">
        <title>The Global Catalogue of Microorganisms (GCM) 10K type strain sequencing project: providing services to taxonomists for standard genome sequencing and annotation.</title>
        <authorList>
            <consortium name="The Broad Institute Genomics Platform"/>
            <consortium name="The Broad Institute Genome Sequencing Center for Infectious Disease"/>
            <person name="Wu L."/>
            <person name="Ma J."/>
        </authorList>
    </citation>
    <scope>NUCLEOTIDE SEQUENCE [LARGE SCALE GENOMIC DNA]</scope>
    <source>
        <strain evidence="2 3">CGMCC 1.3239</strain>
    </source>
</reference>
<keyword evidence="1" id="KW-1133">Transmembrane helix</keyword>
<evidence type="ECO:0000313" key="2">
    <source>
        <dbReference type="EMBL" id="MFC6752597.1"/>
    </source>
</evidence>